<dbReference type="STRING" id="637905.SVI_2242"/>
<accession>D4ZKL4</accession>
<dbReference type="NCBIfam" id="TIGR02497">
    <property type="entry name" value="yscI_hrpB_dom"/>
    <property type="match status" value="1"/>
</dbReference>
<protein>
    <submittedName>
        <fullName evidence="1">Uncharacterized protein</fullName>
    </submittedName>
</protein>
<name>D4ZKL4_SHEVD</name>
<dbReference type="AlphaFoldDB" id="D4ZKL4"/>
<dbReference type="Pfam" id="PF17001">
    <property type="entry name" value="T3SS_basalb_I"/>
    <property type="match status" value="1"/>
</dbReference>
<dbReference type="KEGG" id="svo:SVI_2242"/>
<evidence type="ECO:0000313" key="2">
    <source>
        <dbReference type="Proteomes" id="UP000002350"/>
    </source>
</evidence>
<keyword evidence="2" id="KW-1185">Reference proteome</keyword>
<dbReference type="EMBL" id="AP011177">
    <property type="protein sequence ID" value="BAJ02213.1"/>
    <property type="molecule type" value="Genomic_DNA"/>
</dbReference>
<evidence type="ECO:0000313" key="1">
    <source>
        <dbReference type="EMBL" id="BAJ02213.1"/>
    </source>
</evidence>
<dbReference type="HOGENOM" id="CLU_2131816_0_0_6"/>
<gene>
    <name evidence="1" type="ordered locus">SVI_2242</name>
</gene>
<dbReference type="Proteomes" id="UP000002350">
    <property type="component" value="Chromosome"/>
</dbReference>
<dbReference type="InterPro" id="IPR012670">
    <property type="entry name" value="T3SS_YscI/HrpB"/>
</dbReference>
<sequence>MSQLDAKDTDSSLVEKFSKLMELGTPAIKLATDMVTLPGMDNPLMKATKAFSSKSASDTVTVSPVDMTNVEGVSYSPSPEAMLGGQMLMGKAVIEVDLVAKTAGSLSQSINKLVNMQ</sequence>
<dbReference type="GO" id="GO:0030254">
    <property type="term" value="P:protein secretion by the type III secretion system"/>
    <property type="evidence" value="ECO:0007669"/>
    <property type="project" value="InterPro"/>
</dbReference>
<proteinExistence type="predicted"/>
<reference evidence="2" key="1">
    <citation type="journal article" date="2010" name="Mol. Biosyst.">
        <title>Complete genome sequence and comparative analysis of Shewanella violacea, a psychrophilic and piezophilic bacterium from deep sea floor sediments.</title>
        <authorList>
            <person name="Aono E."/>
            <person name="Baba T."/>
            <person name="Ara T."/>
            <person name="Nishi T."/>
            <person name="Nakamichi T."/>
            <person name="Inamoto E."/>
            <person name="Toyonaga H."/>
            <person name="Hasegawa M."/>
            <person name="Takai Y."/>
            <person name="Okumura Y."/>
            <person name="Baba M."/>
            <person name="Tomita M."/>
            <person name="Kato C."/>
            <person name="Oshima T."/>
            <person name="Nakasone K."/>
            <person name="Mori H."/>
        </authorList>
    </citation>
    <scope>NUCLEOTIDE SEQUENCE [LARGE SCALE GENOMIC DNA]</scope>
    <source>
        <strain evidence="2">JCM 10179 / CIP 106290 / LMG 19151 / DSS12</strain>
    </source>
</reference>
<organism evidence="1 2">
    <name type="scientific">Shewanella violacea (strain JCM 10179 / CIP 106290 / LMG 19151 / DSS12)</name>
    <dbReference type="NCBI Taxonomy" id="637905"/>
    <lineage>
        <taxon>Bacteria</taxon>
        <taxon>Pseudomonadati</taxon>
        <taxon>Pseudomonadota</taxon>
        <taxon>Gammaproteobacteria</taxon>
        <taxon>Alteromonadales</taxon>
        <taxon>Shewanellaceae</taxon>
        <taxon>Shewanella</taxon>
    </lineage>
</organism>